<dbReference type="GO" id="GO:0046872">
    <property type="term" value="F:metal ion binding"/>
    <property type="evidence" value="ECO:0007669"/>
    <property type="project" value="UniProtKB-KW"/>
</dbReference>
<dbReference type="GO" id="GO:0005829">
    <property type="term" value="C:cytosol"/>
    <property type="evidence" value="ECO:0007669"/>
    <property type="project" value="TreeGrafter"/>
</dbReference>
<dbReference type="GO" id="GO:0016832">
    <property type="term" value="F:aldehyde-lyase activity"/>
    <property type="evidence" value="ECO:0007669"/>
    <property type="project" value="TreeGrafter"/>
</dbReference>
<comment type="caution">
    <text evidence="4">The sequence shown here is derived from an EMBL/GenBank/DDBJ whole genome shotgun (WGS) entry which is preliminary data.</text>
</comment>
<sequence>MGLTDSHGGNISARYNEYILIKKSGKMLGRLTENDIVITTLEPNEKLDREASIELKVHRNIYKQLPEVKAVVHAHSPYTVAVSLTTDEIVPLDSEVKFLLGTVPILSAKNVISSDEVAEKLPELLKNCKIAVVKSHGPFSTGRTLEEAFKYLSAVENSCKIISIVKSMERQNVGL</sequence>
<evidence type="ECO:0000313" key="4">
    <source>
        <dbReference type="EMBL" id="OMH41037.1"/>
    </source>
</evidence>
<dbReference type="STRING" id="1914305.BLW93_02190"/>
<evidence type="ECO:0000256" key="2">
    <source>
        <dbReference type="ARBA" id="ARBA00023239"/>
    </source>
</evidence>
<evidence type="ECO:0000256" key="1">
    <source>
        <dbReference type="ARBA" id="ARBA00022723"/>
    </source>
</evidence>
<keyword evidence="1" id="KW-0479">Metal-binding</keyword>
<dbReference type="PANTHER" id="PTHR22789:SF0">
    <property type="entry name" value="3-OXO-TETRONATE 4-PHOSPHATE DECARBOXYLASE-RELATED"/>
    <property type="match status" value="1"/>
</dbReference>
<protein>
    <submittedName>
        <fullName evidence="4">Aldolase</fullName>
    </submittedName>
</protein>
<accession>A0A1R1MMP0</accession>
<dbReference type="InterPro" id="IPR050197">
    <property type="entry name" value="Aldolase_class_II_sugar_metab"/>
</dbReference>
<evidence type="ECO:0000259" key="3">
    <source>
        <dbReference type="SMART" id="SM01007"/>
    </source>
</evidence>
<dbReference type="GO" id="GO:0019323">
    <property type="term" value="P:pentose catabolic process"/>
    <property type="evidence" value="ECO:0007669"/>
    <property type="project" value="TreeGrafter"/>
</dbReference>
<keyword evidence="5" id="KW-1185">Reference proteome</keyword>
<dbReference type="InterPro" id="IPR036409">
    <property type="entry name" value="Aldolase_II/adducin_N_sf"/>
</dbReference>
<dbReference type="PANTHER" id="PTHR22789">
    <property type="entry name" value="FUCULOSE PHOSPHATE ALDOLASE"/>
    <property type="match status" value="1"/>
</dbReference>
<dbReference type="InterPro" id="IPR001303">
    <property type="entry name" value="Aldolase_II/adducin_N"/>
</dbReference>
<dbReference type="EMBL" id="MOEN01000005">
    <property type="protein sequence ID" value="OMH41037.1"/>
    <property type="molecule type" value="Genomic_DNA"/>
</dbReference>
<organism evidence="4 5">
    <name type="scientific">Desulfurobacterium indicum</name>
    <dbReference type="NCBI Taxonomy" id="1914305"/>
    <lineage>
        <taxon>Bacteria</taxon>
        <taxon>Pseudomonadati</taxon>
        <taxon>Aquificota</taxon>
        <taxon>Aquificia</taxon>
        <taxon>Desulfurobacteriales</taxon>
        <taxon>Desulfurobacteriaceae</taxon>
        <taxon>Desulfurobacterium</taxon>
    </lineage>
</organism>
<feature type="domain" description="Class II aldolase/adducin N-terminal" evidence="3">
    <location>
        <begin position="2"/>
        <end position="163"/>
    </location>
</feature>
<gene>
    <name evidence="4" type="ORF">BLW93_02190</name>
</gene>
<dbReference type="SUPFAM" id="SSF53639">
    <property type="entry name" value="AraD/HMP-PK domain-like"/>
    <property type="match status" value="1"/>
</dbReference>
<dbReference type="SMART" id="SM01007">
    <property type="entry name" value="Aldolase_II"/>
    <property type="match status" value="1"/>
</dbReference>
<dbReference type="Pfam" id="PF00596">
    <property type="entry name" value="Aldolase_II"/>
    <property type="match status" value="1"/>
</dbReference>
<reference evidence="4 5" key="1">
    <citation type="submission" date="2016-10" db="EMBL/GenBank/DDBJ databases">
        <title>Genome sequence of a sulfur-reducing bacterium Desulfurobacterium indicum K6013.</title>
        <authorList>
            <person name="Cao J."/>
            <person name="Shao Z."/>
            <person name="Alain K."/>
            <person name="Jebbar M."/>
        </authorList>
    </citation>
    <scope>NUCLEOTIDE SEQUENCE [LARGE SCALE GENOMIC DNA]</scope>
    <source>
        <strain evidence="4 5">K6013</strain>
    </source>
</reference>
<name>A0A1R1MMP0_9BACT</name>
<evidence type="ECO:0000313" key="5">
    <source>
        <dbReference type="Proteomes" id="UP000187408"/>
    </source>
</evidence>
<dbReference type="AlphaFoldDB" id="A0A1R1MMP0"/>
<dbReference type="Gene3D" id="3.40.225.10">
    <property type="entry name" value="Class II aldolase/adducin N-terminal domain"/>
    <property type="match status" value="1"/>
</dbReference>
<proteinExistence type="predicted"/>
<keyword evidence="2" id="KW-0456">Lyase</keyword>
<dbReference type="Proteomes" id="UP000187408">
    <property type="component" value="Unassembled WGS sequence"/>
</dbReference>